<reference evidence="4" key="1">
    <citation type="journal article" date="2019" name="Int. J. Syst. Evol. Microbiol.">
        <title>The Global Catalogue of Microorganisms (GCM) 10K type strain sequencing project: providing services to taxonomists for standard genome sequencing and annotation.</title>
        <authorList>
            <consortium name="The Broad Institute Genomics Platform"/>
            <consortium name="The Broad Institute Genome Sequencing Center for Infectious Disease"/>
            <person name="Wu L."/>
            <person name="Ma J."/>
        </authorList>
    </citation>
    <scope>NUCLEOTIDE SEQUENCE [LARGE SCALE GENOMIC DNA]</scope>
    <source>
        <strain evidence="4">JCM 17593</strain>
    </source>
</reference>
<dbReference type="Pfam" id="PF00903">
    <property type="entry name" value="Glyoxalase"/>
    <property type="match status" value="1"/>
</dbReference>
<evidence type="ECO:0000313" key="4">
    <source>
        <dbReference type="Proteomes" id="UP001500213"/>
    </source>
</evidence>
<accession>A0ABP8AV42</accession>
<proteinExistence type="predicted"/>
<gene>
    <name evidence="3" type="ORF">GCM10022288_20680</name>
</gene>
<organism evidence="3 4">
    <name type="scientific">Gryllotalpicola kribbensis</name>
    <dbReference type="NCBI Taxonomy" id="993084"/>
    <lineage>
        <taxon>Bacteria</taxon>
        <taxon>Bacillati</taxon>
        <taxon>Actinomycetota</taxon>
        <taxon>Actinomycetes</taxon>
        <taxon>Micrococcales</taxon>
        <taxon>Microbacteriaceae</taxon>
        <taxon>Gryllotalpicola</taxon>
    </lineage>
</organism>
<evidence type="ECO:0000313" key="3">
    <source>
        <dbReference type="EMBL" id="GAA4190819.1"/>
    </source>
</evidence>
<dbReference type="PANTHER" id="PTHR43048">
    <property type="entry name" value="METHYLMALONYL-COA EPIMERASE"/>
    <property type="match status" value="1"/>
</dbReference>
<dbReference type="Gene3D" id="3.10.180.10">
    <property type="entry name" value="2,3-Dihydroxybiphenyl 1,2-Dioxygenase, domain 1"/>
    <property type="match status" value="1"/>
</dbReference>
<dbReference type="PROSITE" id="PS51819">
    <property type="entry name" value="VOC"/>
    <property type="match status" value="1"/>
</dbReference>
<dbReference type="InterPro" id="IPR029068">
    <property type="entry name" value="Glyas_Bleomycin-R_OHBP_Dase"/>
</dbReference>
<comment type="caution">
    <text evidence="3">The sequence shown here is derived from an EMBL/GenBank/DDBJ whole genome shotgun (WGS) entry which is preliminary data.</text>
</comment>
<dbReference type="InterPro" id="IPR004360">
    <property type="entry name" value="Glyas_Fos-R_dOase_dom"/>
</dbReference>
<dbReference type="Proteomes" id="UP001500213">
    <property type="component" value="Unassembled WGS sequence"/>
</dbReference>
<protein>
    <submittedName>
        <fullName evidence="3">VOC family protein</fullName>
    </submittedName>
</protein>
<keyword evidence="4" id="KW-1185">Reference proteome</keyword>
<keyword evidence="1" id="KW-0479">Metal-binding</keyword>
<dbReference type="RefSeq" id="WP_344776553.1">
    <property type="nucleotide sequence ID" value="NZ_BAABBX010000015.1"/>
</dbReference>
<evidence type="ECO:0000256" key="1">
    <source>
        <dbReference type="ARBA" id="ARBA00022723"/>
    </source>
</evidence>
<dbReference type="EMBL" id="BAABBX010000015">
    <property type="protein sequence ID" value="GAA4190819.1"/>
    <property type="molecule type" value="Genomic_DNA"/>
</dbReference>
<evidence type="ECO:0000259" key="2">
    <source>
        <dbReference type="PROSITE" id="PS51819"/>
    </source>
</evidence>
<dbReference type="SUPFAM" id="SSF54593">
    <property type="entry name" value="Glyoxalase/Bleomycin resistance protein/Dihydroxybiphenyl dioxygenase"/>
    <property type="match status" value="1"/>
</dbReference>
<dbReference type="InterPro" id="IPR051785">
    <property type="entry name" value="MMCE/EMCE_epimerase"/>
</dbReference>
<dbReference type="InterPro" id="IPR037523">
    <property type="entry name" value="VOC_core"/>
</dbReference>
<sequence length="139" mass="15096">MKFVSTRVVTADLDRMVAFYELVTGVTAIRPAPVFAELVTPTATFAIGHASTVPVFAPGAAEPAANRSAIFEFLVDDVDAEYVRLGEAGLEFVTAPALMPWGNRVFFLRDPDRNLVGLFTPETADAVERFRDRPYATAG</sequence>
<feature type="domain" description="VOC" evidence="2">
    <location>
        <begin position="2"/>
        <end position="121"/>
    </location>
</feature>
<name>A0ABP8AV42_9MICO</name>
<dbReference type="PANTHER" id="PTHR43048:SF4">
    <property type="entry name" value="RING-CLEAVING DIOXYGENASE-RELATED"/>
    <property type="match status" value="1"/>
</dbReference>